<dbReference type="GO" id="GO:0016787">
    <property type="term" value="F:hydrolase activity"/>
    <property type="evidence" value="ECO:0007669"/>
    <property type="project" value="UniProtKB-KW"/>
</dbReference>
<name>A0A1E1WFY5_PECGO</name>
<keyword evidence="5" id="KW-0347">Helicase</keyword>
<feature type="non-terminal residue" evidence="8">
    <location>
        <position position="1"/>
    </location>
</feature>
<evidence type="ECO:0000256" key="1">
    <source>
        <dbReference type="ARBA" id="ARBA00012552"/>
    </source>
</evidence>
<keyword evidence="4" id="KW-0378">Hydrolase</keyword>
<proteinExistence type="predicted"/>
<dbReference type="AlphaFoldDB" id="A0A1E1WFY5"/>
<evidence type="ECO:0000256" key="3">
    <source>
        <dbReference type="ARBA" id="ARBA00022741"/>
    </source>
</evidence>
<dbReference type="PANTHER" id="PTHR22655:SF2">
    <property type="entry name" value="ATP-DEPENDENT RNA HELICASE TDRD12-RELATED"/>
    <property type="match status" value="1"/>
</dbReference>
<evidence type="ECO:0000256" key="2">
    <source>
        <dbReference type="ARBA" id="ARBA00022737"/>
    </source>
</evidence>
<evidence type="ECO:0000313" key="8">
    <source>
        <dbReference type="EMBL" id="JAT85878.1"/>
    </source>
</evidence>
<reference evidence="8" key="1">
    <citation type="submission" date="2015-09" db="EMBL/GenBank/DDBJ databases">
        <title>De novo assembly of Pectinophora gossypiella (Pink Bollworm) gut transcriptome.</title>
        <authorList>
            <person name="Tassone E.E."/>
        </authorList>
    </citation>
    <scope>NUCLEOTIDE SEQUENCE</scope>
</reference>
<keyword evidence="6" id="KW-0067">ATP-binding</keyword>
<protein>
    <recommendedName>
        <fullName evidence="1">RNA helicase</fullName>
        <ecNumber evidence="1">3.6.4.13</ecNumber>
    </recommendedName>
</protein>
<evidence type="ECO:0000256" key="5">
    <source>
        <dbReference type="ARBA" id="ARBA00022806"/>
    </source>
</evidence>
<organism evidence="8">
    <name type="scientific">Pectinophora gossypiella</name>
    <name type="common">Cotton pink bollworm</name>
    <name type="synonym">Depressaria gossypiella</name>
    <dbReference type="NCBI Taxonomy" id="13191"/>
    <lineage>
        <taxon>Eukaryota</taxon>
        <taxon>Metazoa</taxon>
        <taxon>Ecdysozoa</taxon>
        <taxon>Arthropoda</taxon>
        <taxon>Hexapoda</taxon>
        <taxon>Insecta</taxon>
        <taxon>Pterygota</taxon>
        <taxon>Neoptera</taxon>
        <taxon>Endopterygota</taxon>
        <taxon>Lepidoptera</taxon>
        <taxon>Glossata</taxon>
        <taxon>Ditrysia</taxon>
        <taxon>Gelechioidea</taxon>
        <taxon>Gelechiidae</taxon>
        <taxon>Apatetrinae</taxon>
        <taxon>Pectinophora</taxon>
    </lineage>
</organism>
<dbReference type="EMBL" id="GDQN01005176">
    <property type="protein sequence ID" value="JAT85878.1"/>
    <property type="molecule type" value="Transcribed_RNA"/>
</dbReference>
<keyword evidence="3" id="KW-0547">Nucleotide-binding</keyword>
<gene>
    <name evidence="8" type="ORF">g.17233</name>
</gene>
<feature type="non-terminal residue" evidence="8">
    <location>
        <position position="147"/>
    </location>
</feature>
<dbReference type="GO" id="GO:0042078">
    <property type="term" value="P:germ-line stem cell division"/>
    <property type="evidence" value="ECO:0007669"/>
    <property type="project" value="TreeGrafter"/>
</dbReference>
<sequence>CQVVKILSYYQKGNPNYVLVKLIDEEKLERSRDIYLYHLPDELKEPETHVVHVRLANIQPKDKDITFSELAEQQLKKITDGDDDLYLSGRVAMTIGNCVIVESLETCRDLTSLKKTVVRHDFRQELLERHAIPNPEHLKKLDQLCAK</sequence>
<keyword evidence="2" id="KW-0677">Repeat</keyword>
<evidence type="ECO:0000256" key="6">
    <source>
        <dbReference type="ARBA" id="ARBA00022840"/>
    </source>
</evidence>
<comment type="catalytic activity">
    <reaction evidence="7">
        <text>ATP + H2O = ADP + phosphate + H(+)</text>
        <dbReference type="Rhea" id="RHEA:13065"/>
        <dbReference type="ChEBI" id="CHEBI:15377"/>
        <dbReference type="ChEBI" id="CHEBI:15378"/>
        <dbReference type="ChEBI" id="CHEBI:30616"/>
        <dbReference type="ChEBI" id="CHEBI:43474"/>
        <dbReference type="ChEBI" id="CHEBI:456216"/>
        <dbReference type="EC" id="3.6.4.13"/>
    </reaction>
</comment>
<dbReference type="GO" id="GO:0003724">
    <property type="term" value="F:RNA helicase activity"/>
    <property type="evidence" value="ECO:0007669"/>
    <property type="project" value="UniProtKB-EC"/>
</dbReference>
<evidence type="ECO:0000256" key="7">
    <source>
        <dbReference type="ARBA" id="ARBA00047984"/>
    </source>
</evidence>
<dbReference type="GO" id="GO:0005524">
    <property type="term" value="F:ATP binding"/>
    <property type="evidence" value="ECO:0007669"/>
    <property type="project" value="UniProtKB-KW"/>
</dbReference>
<evidence type="ECO:0000256" key="4">
    <source>
        <dbReference type="ARBA" id="ARBA00022801"/>
    </source>
</evidence>
<dbReference type="OrthoDB" id="249932at2759"/>
<dbReference type="PANTHER" id="PTHR22655">
    <property type="entry name" value="ATP-DEPENDENT RNA HELICASE TDRD12-RELATED"/>
    <property type="match status" value="1"/>
</dbReference>
<accession>A0A1E1WFY5</accession>
<dbReference type="EC" id="3.6.4.13" evidence="1"/>